<evidence type="ECO:0000259" key="3">
    <source>
        <dbReference type="Pfam" id="PF25919"/>
    </source>
</evidence>
<evidence type="ECO:0000313" key="5">
    <source>
        <dbReference type="Proteomes" id="UP001206312"/>
    </source>
</evidence>
<dbReference type="RefSeq" id="WP_252741956.1">
    <property type="nucleotide sequence ID" value="NZ_JAMXIB010000010.1"/>
</dbReference>
<evidence type="ECO:0000256" key="1">
    <source>
        <dbReference type="ARBA" id="ARBA00009477"/>
    </source>
</evidence>
<gene>
    <name evidence="4" type="ORF">NG653_12015</name>
</gene>
<comment type="similarity">
    <text evidence="1">Belongs to the membrane fusion protein (MFP) (TC 8.A.1) family.</text>
</comment>
<dbReference type="InterPro" id="IPR051909">
    <property type="entry name" value="MFP_Cation_Efflux"/>
</dbReference>
<keyword evidence="5" id="KW-1185">Reference proteome</keyword>
<proteinExistence type="inferred from homology"/>
<dbReference type="Gene3D" id="2.40.420.20">
    <property type="match status" value="1"/>
</dbReference>
<dbReference type="Proteomes" id="UP001206312">
    <property type="component" value="Unassembled WGS sequence"/>
</dbReference>
<organism evidence="4 5">
    <name type="scientific">Robiginitalea marina</name>
    <dbReference type="NCBI Taxonomy" id="2954105"/>
    <lineage>
        <taxon>Bacteria</taxon>
        <taxon>Pseudomonadati</taxon>
        <taxon>Bacteroidota</taxon>
        <taxon>Flavobacteriia</taxon>
        <taxon>Flavobacteriales</taxon>
        <taxon>Flavobacteriaceae</taxon>
        <taxon>Robiginitalea</taxon>
    </lineage>
</organism>
<dbReference type="Gene3D" id="2.40.30.170">
    <property type="match status" value="1"/>
</dbReference>
<dbReference type="EMBL" id="JAMXIB010000010">
    <property type="protein sequence ID" value="MCO5725585.1"/>
    <property type="molecule type" value="Genomic_DNA"/>
</dbReference>
<evidence type="ECO:0000313" key="4">
    <source>
        <dbReference type="EMBL" id="MCO5725585.1"/>
    </source>
</evidence>
<evidence type="ECO:0000256" key="2">
    <source>
        <dbReference type="ARBA" id="ARBA00022448"/>
    </source>
</evidence>
<dbReference type="InterPro" id="IPR006143">
    <property type="entry name" value="RND_pump_MFP"/>
</dbReference>
<dbReference type="PANTHER" id="PTHR30097:SF4">
    <property type="entry name" value="SLR6042 PROTEIN"/>
    <property type="match status" value="1"/>
</dbReference>
<dbReference type="Pfam" id="PF25919">
    <property type="entry name" value="BSH_CusB"/>
    <property type="match status" value="1"/>
</dbReference>
<dbReference type="InterPro" id="IPR058790">
    <property type="entry name" value="BSH_CusB"/>
</dbReference>
<reference evidence="4 5" key="1">
    <citation type="submission" date="2022-06" db="EMBL/GenBank/DDBJ databases">
        <authorList>
            <person name="Xuan X."/>
        </authorList>
    </citation>
    <scope>NUCLEOTIDE SEQUENCE [LARGE SCALE GENOMIC DNA]</scope>
    <source>
        <strain evidence="4 5">2V75</strain>
    </source>
</reference>
<accession>A0ABT1B157</accession>
<protein>
    <submittedName>
        <fullName evidence="4">Efflux RND transporter periplasmic adaptor subunit</fullName>
    </submittedName>
</protein>
<dbReference type="Gene3D" id="2.40.50.100">
    <property type="match status" value="1"/>
</dbReference>
<name>A0ABT1B157_9FLAO</name>
<feature type="domain" description="CusB-like barrel-sandwich hybrid" evidence="3">
    <location>
        <begin position="80"/>
        <end position="222"/>
    </location>
</feature>
<dbReference type="SUPFAM" id="SSF111369">
    <property type="entry name" value="HlyD-like secretion proteins"/>
    <property type="match status" value="1"/>
</dbReference>
<keyword evidence="2" id="KW-0813">Transport</keyword>
<sequence length="387" mass="42093">MKSSHKILILLALSALPFSCREGANVPEASDDAGQEELLQVSRAQFEANGMALGSLISKPFPRVIRVSGMLDVPPENRVVVSAVYGGYIKNTTLLVGDRVRKGQVVVTLENPEFLTLQQSYLEAREQLPYLKSEFERQQTLLEEKISSEKLFLKAQSDYLTILARKGSLEEQLKMLGIPPGEVEAGRLRSEIAFRAPIDGKVTRVDIRKGAYVSPAAEIMEIVNQDHLHLELSVFEKDIAGIRIGQPIRFTLPEVSNKVYQGSVYLIGSTIQDDRTVKVHGHLSDEEPEAFLVGMFVQAEILAGPDGNTTGEPPESPALPEEAILSGESGSYVLVATESGGDGYAFRREPVEAGATMDGFTALTAPGNLREDDRVLVKGAFLVAGAE</sequence>
<comment type="caution">
    <text evidence="4">The sequence shown here is derived from an EMBL/GenBank/DDBJ whole genome shotgun (WGS) entry which is preliminary data.</text>
</comment>
<dbReference type="NCBIfam" id="TIGR01730">
    <property type="entry name" value="RND_mfp"/>
    <property type="match status" value="1"/>
</dbReference>
<dbReference type="PANTHER" id="PTHR30097">
    <property type="entry name" value="CATION EFFLUX SYSTEM PROTEIN CUSB"/>
    <property type="match status" value="1"/>
</dbReference>